<feature type="domain" description="Peptidase A1" evidence="5">
    <location>
        <begin position="76"/>
        <end position="430"/>
    </location>
</feature>
<reference evidence="6" key="1">
    <citation type="journal article" date="2020" name="Stud. Mycol.">
        <title>101 Dothideomycetes genomes: a test case for predicting lifestyles and emergence of pathogens.</title>
        <authorList>
            <person name="Haridas S."/>
            <person name="Albert R."/>
            <person name="Binder M."/>
            <person name="Bloem J."/>
            <person name="Labutti K."/>
            <person name="Salamov A."/>
            <person name="Andreopoulos B."/>
            <person name="Baker S."/>
            <person name="Barry K."/>
            <person name="Bills G."/>
            <person name="Bluhm B."/>
            <person name="Cannon C."/>
            <person name="Castanera R."/>
            <person name="Culley D."/>
            <person name="Daum C."/>
            <person name="Ezra D."/>
            <person name="Gonzalez J."/>
            <person name="Henrissat B."/>
            <person name="Kuo A."/>
            <person name="Liang C."/>
            <person name="Lipzen A."/>
            <person name="Lutzoni F."/>
            <person name="Magnuson J."/>
            <person name="Mondo S."/>
            <person name="Nolan M."/>
            <person name="Ohm R."/>
            <person name="Pangilinan J."/>
            <person name="Park H.-J."/>
            <person name="Ramirez L."/>
            <person name="Alfaro M."/>
            <person name="Sun H."/>
            <person name="Tritt A."/>
            <person name="Yoshinaga Y."/>
            <person name="Zwiers L.-H."/>
            <person name="Turgeon B."/>
            <person name="Goodwin S."/>
            <person name="Spatafora J."/>
            <person name="Crous P."/>
            <person name="Grigoriev I."/>
        </authorList>
    </citation>
    <scope>NUCLEOTIDE SEQUENCE</scope>
    <source>
        <strain evidence="6">CBS 122368</strain>
    </source>
</reference>
<dbReference type="CDD" id="cd05471">
    <property type="entry name" value="pepsin_like"/>
    <property type="match status" value="1"/>
</dbReference>
<accession>A0A6A6IQG7</accession>
<organism evidence="6 7">
    <name type="scientific">Trematosphaeria pertusa</name>
    <dbReference type="NCBI Taxonomy" id="390896"/>
    <lineage>
        <taxon>Eukaryota</taxon>
        <taxon>Fungi</taxon>
        <taxon>Dikarya</taxon>
        <taxon>Ascomycota</taxon>
        <taxon>Pezizomycotina</taxon>
        <taxon>Dothideomycetes</taxon>
        <taxon>Pleosporomycetidae</taxon>
        <taxon>Pleosporales</taxon>
        <taxon>Massarineae</taxon>
        <taxon>Trematosphaeriaceae</taxon>
        <taxon>Trematosphaeria</taxon>
    </lineage>
</organism>
<dbReference type="GO" id="GO:0004190">
    <property type="term" value="F:aspartic-type endopeptidase activity"/>
    <property type="evidence" value="ECO:0007669"/>
    <property type="project" value="InterPro"/>
</dbReference>
<dbReference type="InterPro" id="IPR021109">
    <property type="entry name" value="Peptidase_aspartic_dom_sf"/>
</dbReference>
<protein>
    <submittedName>
        <fullName evidence="6">Acid protease</fullName>
    </submittedName>
</protein>
<sequence length="626" mass="67563">MRALGHGNAALPWLLSSQVTSLVLAEHGMKQESHSRQRWWRDENAVVQQQEQTTTIPAPIVASVSQYWEGNDGPWSSFAIQVGQRAQNVRVLPSTASTSTWIVYEEGCPADAPSNCADTRGGIFNPNNSLTWVPNSIFQLGLGENLDYNVFGDFGFDTVTLGWQGSGGPTVEHAVVAGIGDTTFSWLGVLGLNPRPTNFSTFPNNPQVSFVQALKNQNSIPSVSWAYTAGAQYRLDKVYGSLTLGGYDTSRFTKPAGTSENLTFPFYTDIARDLLVGIQSITTSNTTSSTSGTKLLSDGIFAFIDSTVPHLWLPESVCKAFESAFGLTWNSTAGLYMLNASQHSTLTALNPSITVTLSPQLPHSASENSVAITLPYSAFDLNISWPHAETSAYYFPLKRATNDTQYTLGRAFLQEAYLIADYERQNFSVWPCKWDSETTNANIIPILSVNSTAANPGSDNPSESTGGSRKGLSTGAIAGIAVGAAVGVILLALAAWFYIRRARSKGRASFELENTILHDPNALPDYHPEKGAGAEELDSCAKHELQAHNNKFGPLEAPDNVGKYEMEGDHTSNEADGRERRLGVVHELDAQEDAGLGPKITLEPPTAVTPGPGSTFPDTKMGARSR</sequence>
<dbReference type="GO" id="GO:0009277">
    <property type="term" value="C:fungal-type cell wall"/>
    <property type="evidence" value="ECO:0007669"/>
    <property type="project" value="TreeGrafter"/>
</dbReference>
<keyword evidence="3" id="KW-0812">Transmembrane</keyword>
<dbReference type="OrthoDB" id="4074350at2759"/>
<dbReference type="RefSeq" id="XP_033687016.1">
    <property type="nucleotide sequence ID" value="XM_033828402.1"/>
</dbReference>
<evidence type="ECO:0000313" key="7">
    <source>
        <dbReference type="Proteomes" id="UP000800094"/>
    </source>
</evidence>
<dbReference type="InterPro" id="IPR033121">
    <property type="entry name" value="PEPTIDASE_A1"/>
</dbReference>
<keyword evidence="6" id="KW-0645">Protease</keyword>
<feature type="signal peptide" evidence="4">
    <location>
        <begin position="1"/>
        <end position="25"/>
    </location>
</feature>
<evidence type="ECO:0000313" key="6">
    <source>
        <dbReference type="EMBL" id="KAF2252012.1"/>
    </source>
</evidence>
<evidence type="ECO:0000256" key="4">
    <source>
        <dbReference type="SAM" id="SignalP"/>
    </source>
</evidence>
<feature type="region of interest" description="Disordered" evidence="2">
    <location>
        <begin position="590"/>
        <end position="626"/>
    </location>
</feature>
<dbReference type="PANTHER" id="PTHR47965">
    <property type="entry name" value="ASPARTYL PROTEASE-RELATED"/>
    <property type="match status" value="1"/>
</dbReference>
<dbReference type="GO" id="GO:0006508">
    <property type="term" value="P:proteolysis"/>
    <property type="evidence" value="ECO:0007669"/>
    <property type="project" value="UniProtKB-KW"/>
</dbReference>
<keyword evidence="4" id="KW-0732">Signal</keyword>
<keyword evidence="6" id="KW-0378">Hydrolase</keyword>
<evidence type="ECO:0000256" key="2">
    <source>
        <dbReference type="SAM" id="MobiDB-lite"/>
    </source>
</evidence>
<feature type="transmembrane region" description="Helical" evidence="3">
    <location>
        <begin position="476"/>
        <end position="499"/>
    </location>
</feature>
<evidence type="ECO:0000256" key="1">
    <source>
        <dbReference type="ARBA" id="ARBA00007447"/>
    </source>
</evidence>
<evidence type="ECO:0000259" key="5">
    <source>
        <dbReference type="PROSITE" id="PS51767"/>
    </source>
</evidence>
<dbReference type="PROSITE" id="PS51767">
    <property type="entry name" value="PEPTIDASE_A1"/>
    <property type="match status" value="1"/>
</dbReference>
<dbReference type="GO" id="GO:0005576">
    <property type="term" value="C:extracellular region"/>
    <property type="evidence" value="ECO:0007669"/>
    <property type="project" value="TreeGrafter"/>
</dbReference>
<dbReference type="InterPro" id="IPR034164">
    <property type="entry name" value="Pepsin-like_dom"/>
</dbReference>
<comment type="similarity">
    <text evidence="1">Belongs to the peptidase A1 family.</text>
</comment>
<gene>
    <name evidence="6" type="ORF">BU26DRAFT_516730</name>
</gene>
<dbReference type="AlphaFoldDB" id="A0A6A6IQG7"/>
<dbReference type="InterPro" id="IPR001461">
    <property type="entry name" value="Aspartic_peptidase_A1"/>
</dbReference>
<dbReference type="Pfam" id="PF00026">
    <property type="entry name" value="Asp"/>
    <property type="match status" value="1"/>
</dbReference>
<keyword evidence="3" id="KW-1133">Transmembrane helix</keyword>
<dbReference type="Proteomes" id="UP000800094">
    <property type="component" value="Unassembled WGS sequence"/>
</dbReference>
<keyword evidence="7" id="KW-1185">Reference proteome</keyword>
<feature type="chain" id="PRO_5025534120" evidence="4">
    <location>
        <begin position="26"/>
        <end position="626"/>
    </location>
</feature>
<dbReference type="EMBL" id="ML987192">
    <property type="protein sequence ID" value="KAF2252012.1"/>
    <property type="molecule type" value="Genomic_DNA"/>
</dbReference>
<dbReference type="PRINTS" id="PR00792">
    <property type="entry name" value="PEPSIN"/>
</dbReference>
<dbReference type="GeneID" id="54581732"/>
<keyword evidence="3" id="KW-0472">Membrane</keyword>
<proteinExistence type="inferred from homology"/>
<name>A0A6A6IQG7_9PLEO</name>
<dbReference type="Gene3D" id="2.40.70.10">
    <property type="entry name" value="Acid Proteases"/>
    <property type="match status" value="2"/>
</dbReference>
<evidence type="ECO:0000256" key="3">
    <source>
        <dbReference type="SAM" id="Phobius"/>
    </source>
</evidence>
<dbReference type="PANTHER" id="PTHR47965:SF101">
    <property type="entry name" value="HYPOTHETICAL ASPARTYL PROTEASE (EUROFUNG)-RELATED"/>
    <property type="match status" value="1"/>
</dbReference>
<dbReference type="GO" id="GO:0031505">
    <property type="term" value="P:fungal-type cell wall organization"/>
    <property type="evidence" value="ECO:0007669"/>
    <property type="project" value="TreeGrafter"/>
</dbReference>
<dbReference type="SUPFAM" id="SSF50630">
    <property type="entry name" value="Acid proteases"/>
    <property type="match status" value="1"/>
</dbReference>